<evidence type="ECO:0000256" key="2">
    <source>
        <dbReference type="ARBA" id="ARBA00022723"/>
    </source>
</evidence>
<keyword evidence="5" id="KW-1185">Reference proteome</keyword>
<gene>
    <name evidence="4" type="ORF">OUY22_01955</name>
</gene>
<dbReference type="PANTHER" id="PTHR34535:SF3">
    <property type="entry name" value="HYDROGENASE MATURATION FACTOR HYPA"/>
    <property type="match status" value="1"/>
</dbReference>
<dbReference type="RefSeq" id="WP_270152944.1">
    <property type="nucleotide sequence ID" value="NZ_JAPNNL010000004.1"/>
</dbReference>
<dbReference type="PANTHER" id="PTHR34535">
    <property type="entry name" value="HYDROGENASE MATURATION FACTOR HYPA"/>
    <property type="match status" value="1"/>
</dbReference>
<evidence type="ECO:0000313" key="5">
    <source>
        <dbReference type="Proteomes" id="UP001144036"/>
    </source>
</evidence>
<organism evidence="4 5">
    <name type="scientific">Nonomuraea corallina</name>
    <dbReference type="NCBI Taxonomy" id="2989783"/>
    <lineage>
        <taxon>Bacteria</taxon>
        <taxon>Bacillati</taxon>
        <taxon>Actinomycetota</taxon>
        <taxon>Actinomycetes</taxon>
        <taxon>Streptosporangiales</taxon>
        <taxon>Streptosporangiaceae</taxon>
        <taxon>Nonomuraea</taxon>
    </lineage>
</organism>
<dbReference type="Gene3D" id="3.30.2320.80">
    <property type="match status" value="1"/>
</dbReference>
<evidence type="ECO:0000256" key="1">
    <source>
        <dbReference type="ARBA" id="ARBA00022596"/>
    </source>
</evidence>
<keyword evidence="3" id="KW-0862">Zinc</keyword>
<reference evidence="4" key="1">
    <citation type="submission" date="2022-11" db="EMBL/GenBank/DDBJ databases">
        <title>Nonomuraea corallina sp. nov., a new species of the genus Nonomuraea isolated from sea side sediment in Thai sea.</title>
        <authorList>
            <person name="Ngamcharungchit C."/>
            <person name="Matsumoto A."/>
            <person name="Suriyachadkun C."/>
            <person name="Panbangred W."/>
            <person name="Inahashi Y."/>
            <person name="Intra B."/>
        </authorList>
    </citation>
    <scope>NUCLEOTIDE SEQUENCE</scope>
    <source>
        <strain evidence="4">MCN248</strain>
    </source>
</reference>
<dbReference type="Pfam" id="PF01155">
    <property type="entry name" value="HypA"/>
    <property type="match status" value="1"/>
</dbReference>
<protein>
    <submittedName>
        <fullName evidence="4">Hydrogenase maturation nickel metallochaperone HypA</fullName>
    </submittedName>
</protein>
<dbReference type="PIRSF" id="PIRSF004761">
    <property type="entry name" value="Hydrgn_mat_HypA"/>
    <property type="match status" value="1"/>
</dbReference>
<keyword evidence="2" id="KW-0479">Metal-binding</keyword>
<accession>A0ABT4S4R0</accession>
<dbReference type="InterPro" id="IPR000688">
    <property type="entry name" value="HypA/HybF"/>
</dbReference>
<dbReference type="EMBL" id="JAPNNL010000004">
    <property type="protein sequence ID" value="MDA0632164.1"/>
    <property type="molecule type" value="Genomic_DNA"/>
</dbReference>
<dbReference type="Proteomes" id="UP001144036">
    <property type="component" value="Unassembled WGS sequence"/>
</dbReference>
<sequence length="132" mass="13756">MHETSMCDEIVEAVLRRAEGRQVAAVRVRAAFAGHRPDPQVVEQGLRVAAAGTPAQDARIELVTEPPAVSCRDCGARTPAADALALVACPRCGGVDVEIAGDTGVVIESITYQPAVLTTESSESSESSEVRA</sequence>
<keyword evidence="1" id="KW-0533">Nickel</keyword>
<proteinExistence type="predicted"/>
<evidence type="ECO:0000256" key="3">
    <source>
        <dbReference type="ARBA" id="ARBA00022833"/>
    </source>
</evidence>
<evidence type="ECO:0000313" key="4">
    <source>
        <dbReference type="EMBL" id="MDA0632164.1"/>
    </source>
</evidence>
<name>A0ABT4S4R0_9ACTN</name>
<comment type="caution">
    <text evidence="4">The sequence shown here is derived from an EMBL/GenBank/DDBJ whole genome shotgun (WGS) entry which is preliminary data.</text>
</comment>